<dbReference type="InterPro" id="IPR018060">
    <property type="entry name" value="HTH_AraC"/>
</dbReference>
<organism evidence="5 6">
    <name type="scientific">Variovorax robiniae</name>
    <dbReference type="NCBI Taxonomy" id="1836199"/>
    <lineage>
        <taxon>Bacteria</taxon>
        <taxon>Pseudomonadati</taxon>
        <taxon>Pseudomonadota</taxon>
        <taxon>Betaproteobacteria</taxon>
        <taxon>Burkholderiales</taxon>
        <taxon>Comamonadaceae</taxon>
        <taxon>Variovorax</taxon>
    </lineage>
</organism>
<dbReference type="PANTHER" id="PTHR46796:SF6">
    <property type="entry name" value="ARAC SUBFAMILY"/>
    <property type="match status" value="1"/>
</dbReference>
<dbReference type="SMART" id="SM00342">
    <property type="entry name" value="HTH_ARAC"/>
    <property type="match status" value="1"/>
</dbReference>
<dbReference type="PROSITE" id="PS01124">
    <property type="entry name" value="HTH_ARAC_FAMILY_2"/>
    <property type="match status" value="1"/>
</dbReference>
<evidence type="ECO:0000256" key="1">
    <source>
        <dbReference type="ARBA" id="ARBA00023015"/>
    </source>
</evidence>
<evidence type="ECO:0000313" key="5">
    <source>
        <dbReference type="EMBL" id="MEJ8859233.1"/>
    </source>
</evidence>
<dbReference type="RefSeq" id="WP_340339275.1">
    <property type="nucleotide sequence ID" value="NZ_JBBKZS010000025.1"/>
</dbReference>
<name>A0ABU8XH83_9BURK</name>
<reference evidence="5 6" key="1">
    <citation type="submission" date="2024-03" db="EMBL/GenBank/DDBJ databases">
        <title>Novel species of the genus Variovorax.</title>
        <authorList>
            <person name="Liu Q."/>
            <person name="Xin Y.-H."/>
        </authorList>
    </citation>
    <scope>NUCLEOTIDE SEQUENCE [LARGE SCALE GENOMIC DNA]</scope>
    <source>
        <strain evidence="5 6">KACC 18901</strain>
    </source>
</reference>
<dbReference type="Proteomes" id="UP001367030">
    <property type="component" value="Unassembled WGS sequence"/>
</dbReference>
<comment type="caution">
    <text evidence="5">The sequence shown here is derived from an EMBL/GenBank/DDBJ whole genome shotgun (WGS) entry which is preliminary data.</text>
</comment>
<accession>A0ABU8XH83</accession>
<dbReference type="Pfam" id="PF12833">
    <property type="entry name" value="HTH_18"/>
    <property type="match status" value="1"/>
</dbReference>
<evidence type="ECO:0000256" key="3">
    <source>
        <dbReference type="ARBA" id="ARBA00023163"/>
    </source>
</evidence>
<dbReference type="PANTHER" id="PTHR46796">
    <property type="entry name" value="HTH-TYPE TRANSCRIPTIONAL ACTIVATOR RHAS-RELATED"/>
    <property type="match status" value="1"/>
</dbReference>
<feature type="domain" description="HTH araC/xylS-type" evidence="4">
    <location>
        <begin position="150"/>
        <end position="249"/>
    </location>
</feature>
<protein>
    <submittedName>
        <fullName evidence="5">AraC family transcriptional regulator</fullName>
    </submittedName>
</protein>
<dbReference type="SUPFAM" id="SSF46689">
    <property type="entry name" value="Homeodomain-like"/>
    <property type="match status" value="2"/>
</dbReference>
<evidence type="ECO:0000313" key="6">
    <source>
        <dbReference type="Proteomes" id="UP001367030"/>
    </source>
</evidence>
<keyword evidence="6" id="KW-1185">Reference proteome</keyword>
<dbReference type="Gene3D" id="1.10.10.60">
    <property type="entry name" value="Homeodomain-like"/>
    <property type="match status" value="2"/>
</dbReference>
<dbReference type="EMBL" id="JBBKZS010000025">
    <property type="protein sequence ID" value="MEJ8859233.1"/>
    <property type="molecule type" value="Genomic_DNA"/>
</dbReference>
<sequence length="250" mass="27710">MDDFHPVARIFVAHEGRGRRWYRQGGETLQMRTEPGMIEIYEKGLAFDHCRWSGEAGRCVLVEFADTDVQSMTYGDMPRLALRTRHEMFDSRISHTVFALAGEALAGHPNGRLYAQGLSVALLGLMSGSYAAPAPRLGVSSGRLGAVQQRLLLDVIHAELGADLSLKRLADEVGLSPFHFARTFKATFGLTPHAYVQDYRIKAAIKSLQTDHARSIADIAIAFGFASQSHMTELMRRKIGATPREVRQRA</sequence>
<dbReference type="InterPro" id="IPR009057">
    <property type="entry name" value="Homeodomain-like_sf"/>
</dbReference>
<keyword evidence="1" id="KW-0805">Transcription regulation</keyword>
<keyword evidence="3" id="KW-0804">Transcription</keyword>
<gene>
    <name evidence="5" type="ORF">WKW79_32025</name>
</gene>
<dbReference type="InterPro" id="IPR050204">
    <property type="entry name" value="AraC_XylS_family_regulators"/>
</dbReference>
<evidence type="ECO:0000259" key="4">
    <source>
        <dbReference type="PROSITE" id="PS01124"/>
    </source>
</evidence>
<evidence type="ECO:0000256" key="2">
    <source>
        <dbReference type="ARBA" id="ARBA00023125"/>
    </source>
</evidence>
<proteinExistence type="predicted"/>
<keyword evidence="2" id="KW-0238">DNA-binding</keyword>